<evidence type="ECO:0000313" key="8">
    <source>
        <dbReference type="WBParaSite" id="PgR080_g043_t03"/>
    </source>
</evidence>
<dbReference type="SMART" id="SM00028">
    <property type="entry name" value="TPR"/>
    <property type="match status" value="4"/>
</dbReference>
<dbReference type="Gene3D" id="1.25.40.10">
    <property type="entry name" value="Tetratricopeptide repeat domain"/>
    <property type="match status" value="1"/>
</dbReference>
<dbReference type="SUPFAM" id="SSF48452">
    <property type="entry name" value="TPR-like"/>
    <property type="match status" value="2"/>
</dbReference>
<organism evidence="5 8">
    <name type="scientific">Parascaris univalens</name>
    <name type="common">Nematode worm</name>
    <dbReference type="NCBI Taxonomy" id="6257"/>
    <lineage>
        <taxon>Eukaryota</taxon>
        <taxon>Metazoa</taxon>
        <taxon>Ecdysozoa</taxon>
        <taxon>Nematoda</taxon>
        <taxon>Chromadorea</taxon>
        <taxon>Rhabditida</taxon>
        <taxon>Spirurina</taxon>
        <taxon>Ascaridomorpha</taxon>
        <taxon>Ascaridoidea</taxon>
        <taxon>Ascarididae</taxon>
        <taxon>Parascaris</taxon>
    </lineage>
</organism>
<keyword evidence="5" id="KW-1185">Reference proteome</keyword>
<dbReference type="WBParaSite" id="PgR080_g043_t01">
    <property type="protein sequence ID" value="PgR080_g043_t01"/>
    <property type="gene ID" value="PgR080_g043"/>
</dbReference>
<accession>A0A915C2Z6</accession>
<evidence type="ECO:0000313" key="5">
    <source>
        <dbReference type="Proteomes" id="UP000887569"/>
    </source>
</evidence>
<dbReference type="InterPro" id="IPR019734">
    <property type="entry name" value="TPR_rpt"/>
</dbReference>
<dbReference type="PANTHER" id="PTHR16193:SF0">
    <property type="entry name" value="TETRATRICOPEPTIDE REPEAT PROTEIN 27"/>
    <property type="match status" value="1"/>
</dbReference>
<feature type="repeat" description="TPR" evidence="4">
    <location>
        <begin position="533"/>
        <end position="566"/>
    </location>
</feature>
<feature type="repeat" description="TPR" evidence="4">
    <location>
        <begin position="465"/>
        <end position="498"/>
    </location>
</feature>
<dbReference type="Pfam" id="PF14559">
    <property type="entry name" value="TPR_19"/>
    <property type="match status" value="1"/>
</dbReference>
<name>A0A915C2Z6_PARUN</name>
<evidence type="ECO:0000313" key="7">
    <source>
        <dbReference type="WBParaSite" id="PgR080_g043_t02"/>
    </source>
</evidence>
<dbReference type="WBParaSite" id="PgR080_g043_t06">
    <property type="protein sequence ID" value="PgR080_g043_t06"/>
    <property type="gene ID" value="PgR080_g043"/>
</dbReference>
<dbReference type="PANTHER" id="PTHR16193">
    <property type="entry name" value="TETRATRICOPEPTIDE REPEAT PROTEIN 27"/>
    <property type="match status" value="1"/>
</dbReference>
<protein>
    <submittedName>
        <fullName evidence="6 7">Tetratricopeptide repeat protein 27</fullName>
    </submittedName>
</protein>
<evidence type="ECO:0000256" key="2">
    <source>
        <dbReference type="ARBA" id="ARBA00022803"/>
    </source>
</evidence>
<proteinExistence type="inferred from homology"/>
<keyword evidence="1" id="KW-0677">Repeat</keyword>
<evidence type="ECO:0000256" key="4">
    <source>
        <dbReference type="PROSITE-ProRule" id="PRU00339"/>
    </source>
</evidence>
<dbReference type="WBParaSite" id="PgR080_g043_t05">
    <property type="protein sequence ID" value="PgR080_g043_t05"/>
    <property type="gene ID" value="PgR080_g043"/>
</dbReference>
<dbReference type="Proteomes" id="UP000887569">
    <property type="component" value="Unplaced"/>
</dbReference>
<dbReference type="WBParaSite" id="PgR080_g043_t02">
    <property type="protein sequence ID" value="PgR080_g043_t02"/>
    <property type="gene ID" value="PgR080_g043"/>
</dbReference>
<feature type="repeat" description="TPR" evidence="4">
    <location>
        <begin position="499"/>
        <end position="532"/>
    </location>
</feature>
<dbReference type="WBParaSite" id="PgR080_g043_t04">
    <property type="protein sequence ID" value="PgR080_g043_t04"/>
    <property type="gene ID" value="PgR080_g043"/>
</dbReference>
<dbReference type="InterPro" id="IPR011990">
    <property type="entry name" value="TPR-like_helical_dom_sf"/>
</dbReference>
<evidence type="ECO:0000256" key="3">
    <source>
        <dbReference type="ARBA" id="ARBA00024020"/>
    </source>
</evidence>
<evidence type="ECO:0000256" key="1">
    <source>
        <dbReference type="ARBA" id="ARBA00022737"/>
    </source>
</evidence>
<sequence length="774" mass="88993">FEESQLQQTVCEMQRLQNGDIKDLEALNVELDKWSGDKLLSTGAHLLELFIEANFTGSVDLRTSFPEICEGGSAPFRDVYVKELSFDFCHPFTHARLGELVWLSKLMLLDREAKIANTYERNITICRCVQLWQYLLDEPAMQLKQIADLKEEEILSSEQRKNVTSEFHLERMYAQLGYYEYDKAEVHLKDAIEKANLTVQLSGVLGKRTKFQQTNIAQLVAKAFSSVSPVDEDPIKKVENVVLPTNVRLDDDTLLEGVSTLTDDSNDAARLTAVQLACILGLCAFETSTQHNDELLVEKCSAYVDKVISQARNWAVYTCALLRRCALEKQNRRKVQRACSQAELLAKLMDGIDDQSSKEERQRRNVLVLASGLPPSWRVQAFYAEILRSLGCTAEALRIYEKQETWDNVIECYRSLGQLEKAEHFVRELIAKDDRNPLYYCMLGDIFLEPNYYEMAIEKSRGRCARAHLSLGELMMIRHHYDIAYGSLRRGLELQPIKLGAWFNLGHCAWKMEHWQDAAYAYHRCVQLEPEHFEAWNNLAASYIRLGQKPRAKKILQEALKFNYEHAGMWENYMLLCADTQDVAGTIQALHRLIDLDGKHQDDEVIAIVTSQLLELRSKNHSSSDHLVNEMCKLLARMTSKQTCSSKLWRCYAALHQPHDGDCSVEKHEKYVNLLERAYLADYSRQKWYKEEEQCCSVLEMAIDLFEEKLHLAKLKSIDPKPVTSEVRINARPLVTMVERVYGVDASNAVSTELREIFTRVKQLIENVISCEDR</sequence>
<reference evidence="6 7" key="1">
    <citation type="submission" date="2022-11" db="UniProtKB">
        <authorList>
            <consortium name="WormBaseParasite"/>
        </authorList>
    </citation>
    <scope>IDENTIFICATION</scope>
</reference>
<dbReference type="PROSITE" id="PS50005">
    <property type="entry name" value="TPR"/>
    <property type="match status" value="3"/>
</dbReference>
<evidence type="ECO:0000313" key="6">
    <source>
        <dbReference type="WBParaSite" id="PgR080_g043_t01"/>
    </source>
</evidence>
<dbReference type="WBParaSite" id="PgR080_g043_t03">
    <property type="protein sequence ID" value="PgR080_g043_t03"/>
    <property type="gene ID" value="PgR080_g043"/>
</dbReference>
<comment type="similarity">
    <text evidence="3">Belongs to the TTC27 family.</text>
</comment>
<dbReference type="InterPro" id="IPR044244">
    <property type="entry name" value="TTC27/Emw1"/>
</dbReference>
<keyword evidence="2 4" id="KW-0802">TPR repeat</keyword>
<dbReference type="AlphaFoldDB" id="A0A915C2Z6"/>